<dbReference type="Gene3D" id="2.40.10.10">
    <property type="entry name" value="Trypsin-like serine proteases"/>
    <property type="match status" value="1"/>
</dbReference>
<proteinExistence type="predicted"/>
<dbReference type="InterPro" id="IPR043504">
    <property type="entry name" value="Peptidase_S1_PA_chymotrypsin"/>
</dbReference>
<dbReference type="AlphaFoldDB" id="A0A2J5I831"/>
<dbReference type="InterPro" id="IPR009003">
    <property type="entry name" value="Peptidase_S1_PA"/>
</dbReference>
<evidence type="ECO:0008006" key="3">
    <source>
        <dbReference type="Google" id="ProtNLM"/>
    </source>
</evidence>
<dbReference type="SUPFAM" id="SSF89372">
    <property type="entry name" value="Fucose-specific lectin"/>
    <property type="match status" value="1"/>
</dbReference>
<evidence type="ECO:0000313" key="1">
    <source>
        <dbReference type="EMBL" id="PLN86162.1"/>
    </source>
</evidence>
<sequence>MSSALNHLTHALTCRAMAPANDGEGYHTITTSGPNLTQYLTTNDGESGLEESVAYDVRANTPAVYLVLNDVRMVFYLDAGNQLAFSSYEDDEWEEGEWHGLSQPVVVHPETQLSGLINEDQIWVLYQTPAGQLAAVVKHTGQWSLAGTIAADMAPRAPHMAMADGADPNHLHVFFFTNRHEICHTQGSLTTGDWRGSIVHGAHFDGPISRFLVIPTEDQRRFTVYAATVASKLMMISHEGPLTELGVIKGGRFVPPTRAESTFIINISFLSSGKWLFFGRETDERGGEKTMGDDLAAWMLPPELYHDDYIEGPRVNMDLGSKKVDPTRWYRFLVYLKMHKNDKSGNPGEYHGTGFFLSLPGARHEDKDVKVVLTAGHNLVGANGTMATAIQVASPDLGRSWLVGQEMAMVCPEYNTTIDKEGSPNDWGIVFISEFDTRDTKFKQLGFAFNLSLAVQPPFKVSSSVPGPELGGFRSSINGTPERVYSTLTGFHQFPQKISYKKGGTEPGMSGSPVWISCNNLLTVVGIHTTGSSMSKSRCQGVRLNLDILERIFAWTHTSQRGRLRAHEAPQFDREGLYLSFSRPGGIARVRLGSVGLETTFKVLPAGDIQVNLGPRGHKNPRGFLVATLPTDLEEKQRYLKMGSTYICEDDACYGPVESSEVSLVLHTTKNGNRFRLEPVEDDEKQT</sequence>
<protein>
    <recommendedName>
        <fullName evidence="3">Serine protease</fullName>
    </recommendedName>
</protein>
<dbReference type="EMBL" id="KZ559500">
    <property type="protein sequence ID" value="PLN86162.1"/>
    <property type="molecule type" value="Genomic_DNA"/>
</dbReference>
<keyword evidence="2" id="KW-1185">Reference proteome</keyword>
<dbReference type="SUPFAM" id="SSF50494">
    <property type="entry name" value="Trypsin-like serine proteases"/>
    <property type="match status" value="1"/>
</dbReference>
<dbReference type="Gene3D" id="2.120.10.70">
    <property type="entry name" value="Fucose-specific lectin"/>
    <property type="match status" value="1"/>
</dbReference>
<evidence type="ECO:0000313" key="2">
    <source>
        <dbReference type="Proteomes" id="UP000235023"/>
    </source>
</evidence>
<gene>
    <name evidence="1" type="ORF">BDW42DRAFT_190360</name>
</gene>
<dbReference type="Proteomes" id="UP000235023">
    <property type="component" value="Unassembled WGS sequence"/>
</dbReference>
<organism evidence="1 2">
    <name type="scientific">Aspergillus taichungensis</name>
    <dbReference type="NCBI Taxonomy" id="482145"/>
    <lineage>
        <taxon>Eukaryota</taxon>
        <taxon>Fungi</taxon>
        <taxon>Dikarya</taxon>
        <taxon>Ascomycota</taxon>
        <taxon>Pezizomycotina</taxon>
        <taxon>Eurotiomycetes</taxon>
        <taxon>Eurotiomycetidae</taxon>
        <taxon>Eurotiales</taxon>
        <taxon>Aspergillaceae</taxon>
        <taxon>Aspergillus</taxon>
        <taxon>Aspergillus subgen. Circumdati</taxon>
    </lineage>
</organism>
<accession>A0A2J5I831</accession>
<reference evidence="2" key="1">
    <citation type="submission" date="2017-12" db="EMBL/GenBank/DDBJ databases">
        <authorList>
            <consortium name="DOE Joint Genome Institute"/>
            <person name="Mondo S.J."/>
            <person name="Kjaerbolling I."/>
            <person name="Vesth T.C."/>
            <person name="Frisvad J.C."/>
            <person name="Nybo J.L."/>
            <person name="Theobald S."/>
            <person name="Kuo A."/>
            <person name="Bowyer P."/>
            <person name="Matsuda Y."/>
            <person name="Lyhne E.K."/>
            <person name="Kogle M.E."/>
            <person name="Clum A."/>
            <person name="Lipzen A."/>
            <person name="Salamov A."/>
            <person name="Ngan C.Y."/>
            <person name="Daum C."/>
            <person name="Chiniquy J."/>
            <person name="Barry K."/>
            <person name="LaButti K."/>
            <person name="Haridas S."/>
            <person name="Simmons B.A."/>
            <person name="Magnuson J.K."/>
            <person name="Mortensen U.H."/>
            <person name="Larsen T.O."/>
            <person name="Grigoriev I.V."/>
            <person name="Baker S.E."/>
            <person name="Andersen M.R."/>
            <person name="Nordberg H.P."/>
            <person name="Cantor M.N."/>
            <person name="Hua S.X."/>
        </authorList>
    </citation>
    <scope>NUCLEOTIDE SEQUENCE [LARGE SCALE GENOMIC DNA]</scope>
    <source>
        <strain evidence="2">IBT 19404</strain>
    </source>
</reference>
<name>A0A2J5I831_9EURO</name>
<dbReference type="OrthoDB" id="5367135at2759"/>